<organism evidence="1">
    <name type="scientific">Physcomitrium patens</name>
    <name type="common">Spreading-leaved earth moss</name>
    <name type="synonym">Physcomitrella patens</name>
    <dbReference type="NCBI Taxonomy" id="3218"/>
    <lineage>
        <taxon>Eukaryota</taxon>
        <taxon>Viridiplantae</taxon>
        <taxon>Streptophyta</taxon>
        <taxon>Embryophyta</taxon>
        <taxon>Bryophyta</taxon>
        <taxon>Bryophytina</taxon>
        <taxon>Bryopsida</taxon>
        <taxon>Funariidae</taxon>
        <taxon>Funariales</taxon>
        <taxon>Funariaceae</taxon>
        <taxon>Physcomitrium</taxon>
    </lineage>
</organism>
<accession>A0A2K1K1L2</accession>
<reference evidence="2" key="3">
    <citation type="submission" date="2020-12" db="UniProtKB">
        <authorList>
            <consortium name="EnsemblPlants"/>
        </authorList>
    </citation>
    <scope>IDENTIFICATION</scope>
</reference>
<dbReference type="InParanoid" id="A0A2K1K1L2"/>
<reference evidence="1 3" key="2">
    <citation type="journal article" date="2018" name="Plant J.">
        <title>The Physcomitrella patens chromosome-scale assembly reveals moss genome structure and evolution.</title>
        <authorList>
            <person name="Lang D."/>
            <person name="Ullrich K.K."/>
            <person name="Murat F."/>
            <person name="Fuchs J."/>
            <person name="Jenkins J."/>
            <person name="Haas F.B."/>
            <person name="Piednoel M."/>
            <person name="Gundlach H."/>
            <person name="Van Bel M."/>
            <person name="Meyberg R."/>
            <person name="Vives C."/>
            <person name="Morata J."/>
            <person name="Symeonidi A."/>
            <person name="Hiss M."/>
            <person name="Muchero W."/>
            <person name="Kamisugi Y."/>
            <person name="Saleh O."/>
            <person name="Blanc G."/>
            <person name="Decker E.L."/>
            <person name="van Gessel N."/>
            <person name="Grimwood J."/>
            <person name="Hayes R.D."/>
            <person name="Graham S.W."/>
            <person name="Gunter L.E."/>
            <person name="McDaniel S.F."/>
            <person name="Hoernstein S.N.W."/>
            <person name="Larsson A."/>
            <person name="Li F.W."/>
            <person name="Perroud P.F."/>
            <person name="Phillips J."/>
            <person name="Ranjan P."/>
            <person name="Rokshar D.S."/>
            <person name="Rothfels C.J."/>
            <person name="Schneider L."/>
            <person name="Shu S."/>
            <person name="Stevenson D.W."/>
            <person name="Thummler F."/>
            <person name="Tillich M."/>
            <person name="Villarreal Aguilar J.C."/>
            <person name="Widiez T."/>
            <person name="Wong G.K."/>
            <person name="Wymore A."/>
            <person name="Zhang Y."/>
            <person name="Zimmer A.D."/>
            <person name="Quatrano R.S."/>
            <person name="Mayer K.F.X."/>
            <person name="Goodstein D."/>
            <person name="Casacuberta J.M."/>
            <person name="Vandepoele K."/>
            <person name="Reski R."/>
            <person name="Cuming A.C."/>
            <person name="Tuskan G.A."/>
            <person name="Maumus F."/>
            <person name="Salse J."/>
            <person name="Schmutz J."/>
            <person name="Rensing S.A."/>
        </authorList>
    </citation>
    <scope>NUCLEOTIDE SEQUENCE [LARGE SCALE GENOMIC DNA]</scope>
    <source>
        <strain evidence="2 3">cv. Gransden 2004</strain>
    </source>
</reference>
<dbReference type="Proteomes" id="UP000006727">
    <property type="component" value="Chromosome 9"/>
</dbReference>
<proteinExistence type="predicted"/>
<evidence type="ECO:0000313" key="2">
    <source>
        <dbReference type="EnsemblPlants" id="PAC:32914298.CDS.1"/>
    </source>
</evidence>
<keyword evidence="3" id="KW-1185">Reference proteome</keyword>
<dbReference type="EnsemblPlants" id="Pp3c9_1869V3.1">
    <property type="protein sequence ID" value="PAC:32914298.CDS.1"/>
    <property type="gene ID" value="Pp3c9_1869"/>
</dbReference>
<dbReference type="PaxDb" id="3218-PP1S90_168V6.1"/>
<dbReference type="EMBL" id="ABEU02000009">
    <property type="protein sequence ID" value="PNR47669.1"/>
    <property type="molecule type" value="Genomic_DNA"/>
</dbReference>
<protein>
    <submittedName>
        <fullName evidence="1 2">Uncharacterized protein</fullName>
    </submittedName>
</protein>
<reference evidence="1 3" key="1">
    <citation type="journal article" date="2008" name="Science">
        <title>The Physcomitrella genome reveals evolutionary insights into the conquest of land by plants.</title>
        <authorList>
            <person name="Rensing S."/>
            <person name="Lang D."/>
            <person name="Zimmer A."/>
            <person name="Terry A."/>
            <person name="Salamov A."/>
            <person name="Shapiro H."/>
            <person name="Nishiyama T."/>
            <person name="Perroud P.-F."/>
            <person name="Lindquist E."/>
            <person name="Kamisugi Y."/>
            <person name="Tanahashi T."/>
            <person name="Sakakibara K."/>
            <person name="Fujita T."/>
            <person name="Oishi K."/>
            <person name="Shin-I T."/>
            <person name="Kuroki Y."/>
            <person name="Toyoda A."/>
            <person name="Suzuki Y."/>
            <person name="Hashimoto A."/>
            <person name="Yamaguchi K."/>
            <person name="Sugano A."/>
            <person name="Kohara Y."/>
            <person name="Fujiyama A."/>
            <person name="Anterola A."/>
            <person name="Aoki S."/>
            <person name="Ashton N."/>
            <person name="Barbazuk W.B."/>
            <person name="Barker E."/>
            <person name="Bennetzen J."/>
            <person name="Bezanilla M."/>
            <person name="Blankenship R."/>
            <person name="Cho S.H."/>
            <person name="Dutcher S."/>
            <person name="Estelle M."/>
            <person name="Fawcett J.A."/>
            <person name="Gundlach H."/>
            <person name="Hanada K."/>
            <person name="Heyl A."/>
            <person name="Hicks K.A."/>
            <person name="Hugh J."/>
            <person name="Lohr M."/>
            <person name="Mayer K."/>
            <person name="Melkozernov A."/>
            <person name="Murata T."/>
            <person name="Nelson D."/>
            <person name="Pils B."/>
            <person name="Prigge M."/>
            <person name="Reiss B."/>
            <person name="Renner T."/>
            <person name="Rombauts S."/>
            <person name="Rushton P."/>
            <person name="Sanderfoot A."/>
            <person name="Schween G."/>
            <person name="Shiu S.-H."/>
            <person name="Stueber K."/>
            <person name="Theodoulou F.L."/>
            <person name="Tu H."/>
            <person name="Van de Peer Y."/>
            <person name="Verrier P.J."/>
            <person name="Waters E."/>
            <person name="Wood A."/>
            <person name="Yang L."/>
            <person name="Cove D."/>
            <person name="Cuming A."/>
            <person name="Hasebe M."/>
            <person name="Lucas S."/>
            <person name="Mishler D.B."/>
            <person name="Reski R."/>
            <person name="Grigoriev I."/>
            <person name="Quatrano R.S."/>
            <person name="Boore J.L."/>
        </authorList>
    </citation>
    <scope>NUCLEOTIDE SEQUENCE [LARGE SCALE GENOMIC DNA]</scope>
    <source>
        <strain evidence="2 3">cv. Gransden 2004</strain>
    </source>
</reference>
<name>A0A2K1K1L2_PHYPA</name>
<evidence type="ECO:0000313" key="3">
    <source>
        <dbReference type="Proteomes" id="UP000006727"/>
    </source>
</evidence>
<gene>
    <name evidence="1" type="ORF">PHYPA_012142</name>
</gene>
<sequence length="69" mass="8304">MYFYPLVPHPLDQVIFEGKANMEGVFEWFRSSVVRRLPTPQKWSRRLATIWQQVGNLCRKWCKSAQNNY</sequence>
<evidence type="ECO:0000313" key="1">
    <source>
        <dbReference type="EMBL" id="PNR47669.1"/>
    </source>
</evidence>
<dbReference type="AlphaFoldDB" id="A0A2K1K1L2"/>
<dbReference type="Gramene" id="Pp3c9_1869V3.1">
    <property type="protein sequence ID" value="PAC:32914298.CDS.1"/>
    <property type="gene ID" value="Pp3c9_1869"/>
</dbReference>